<dbReference type="AlphaFoldDB" id="A0AAN8WJS0"/>
<dbReference type="Proteomes" id="UP001381693">
    <property type="component" value="Unassembled WGS sequence"/>
</dbReference>
<name>A0AAN8WJS0_HALRR</name>
<organism evidence="1 2">
    <name type="scientific">Halocaridina rubra</name>
    <name type="common">Hawaiian red shrimp</name>
    <dbReference type="NCBI Taxonomy" id="373956"/>
    <lineage>
        <taxon>Eukaryota</taxon>
        <taxon>Metazoa</taxon>
        <taxon>Ecdysozoa</taxon>
        <taxon>Arthropoda</taxon>
        <taxon>Crustacea</taxon>
        <taxon>Multicrustacea</taxon>
        <taxon>Malacostraca</taxon>
        <taxon>Eumalacostraca</taxon>
        <taxon>Eucarida</taxon>
        <taxon>Decapoda</taxon>
        <taxon>Pleocyemata</taxon>
        <taxon>Caridea</taxon>
        <taxon>Atyoidea</taxon>
        <taxon>Atyidae</taxon>
        <taxon>Halocaridina</taxon>
    </lineage>
</organism>
<protein>
    <submittedName>
        <fullName evidence="1">Uncharacterized protein</fullName>
    </submittedName>
</protein>
<evidence type="ECO:0000313" key="1">
    <source>
        <dbReference type="EMBL" id="KAK7067452.1"/>
    </source>
</evidence>
<proteinExistence type="predicted"/>
<dbReference type="EMBL" id="JAXCGZ010018287">
    <property type="protein sequence ID" value="KAK7067452.1"/>
    <property type="molecule type" value="Genomic_DNA"/>
</dbReference>
<reference evidence="1 2" key="1">
    <citation type="submission" date="2023-11" db="EMBL/GenBank/DDBJ databases">
        <title>Halocaridina rubra genome assembly.</title>
        <authorList>
            <person name="Smith C."/>
        </authorList>
    </citation>
    <scope>NUCLEOTIDE SEQUENCE [LARGE SCALE GENOMIC DNA]</scope>
    <source>
        <strain evidence="1">EP-1</strain>
        <tissue evidence="1">Whole</tissue>
    </source>
</reference>
<feature type="non-terminal residue" evidence="1">
    <location>
        <position position="1"/>
    </location>
</feature>
<evidence type="ECO:0000313" key="2">
    <source>
        <dbReference type="Proteomes" id="UP001381693"/>
    </source>
</evidence>
<accession>A0AAN8WJS0</accession>
<sequence>PIDLTSHAKVPALESHVWEELRGSSGRSYEVLVGGATPMTKQFWHFRGMGIGCGPDIS</sequence>
<keyword evidence="2" id="KW-1185">Reference proteome</keyword>
<comment type="caution">
    <text evidence="1">The sequence shown here is derived from an EMBL/GenBank/DDBJ whole genome shotgun (WGS) entry which is preliminary data.</text>
</comment>
<gene>
    <name evidence="1" type="ORF">SK128_021331</name>
</gene>